<accession>A8PWV9</accession>
<evidence type="ECO:0000256" key="2">
    <source>
        <dbReference type="ARBA" id="ARBA00022741"/>
    </source>
</evidence>
<dbReference type="RefSeq" id="XP_001731967.1">
    <property type="nucleotide sequence ID" value="XM_001731915.1"/>
</dbReference>
<dbReference type="VEuPathDB" id="FungiDB:MGL_1235"/>
<dbReference type="Proteomes" id="UP000008837">
    <property type="component" value="Unassembled WGS sequence"/>
</dbReference>
<evidence type="ECO:0000256" key="3">
    <source>
        <dbReference type="ARBA" id="ARBA00022763"/>
    </source>
</evidence>
<organism evidence="8 9">
    <name type="scientific">Malassezia globosa (strain ATCC MYA-4612 / CBS 7966)</name>
    <name type="common">Dandruff-associated fungus</name>
    <dbReference type="NCBI Taxonomy" id="425265"/>
    <lineage>
        <taxon>Eukaryota</taxon>
        <taxon>Fungi</taxon>
        <taxon>Dikarya</taxon>
        <taxon>Basidiomycota</taxon>
        <taxon>Ustilaginomycotina</taxon>
        <taxon>Malasseziomycetes</taxon>
        <taxon>Malasseziales</taxon>
        <taxon>Malasseziaceae</taxon>
        <taxon>Malassezia</taxon>
    </lineage>
</organism>
<evidence type="ECO:0000256" key="6">
    <source>
        <dbReference type="ARBA" id="ARBA00023242"/>
    </source>
</evidence>
<evidence type="ECO:0000313" key="8">
    <source>
        <dbReference type="EMBL" id="EDP44753.1"/>
    </source>
</evidence>
<feature type="region of interest" description="Disordered" evidence="7">
    <location>
        <begin position="1"/>
        <end position="40"/>
    </location>
</feature>
<dbReference type="GO" id="GO:0033063">
    <property type="term" value="C:Rad51B-Rad51C-Rad51D-XRCC2 complex"/>
    <property type="evidence" value="ECO:0007669"/>
    <property type="project" value="TreeGrafter"/>
</dbReference>
<dbReference type="STRING" id="425265.A8PWV9"/>
<evidence type="ECO:0000256" key="7">
    <source>
        <dbReference type="SAM" id="MobiDB-lite"/>
    </source>
</evidence>
<comment type="subcellular location">
    <subcellularLocation>
        <location evidence="1">Nucleus</location>
    </subcellularLocation>
</comment>
<dbReference type="Gene3D" id="3.40.50.300">
    <property type="entry name" value="P-loop containing nucleotide triphosphate hydrolases"/>
    <property type="match status" value="1"/>
</dbReference>
<dbReference type="InParanoid" id="A8PWV9"/>
<dbReference type="GO" id="GO:0033065">
    <property type="term" value="C:Rad51C-XRCC3 complex"/>
    <property type="evidence" value="ECO:0007669"/>
    <property type="project" value="TreeGrafter"/>
</dbReference>
<dbReference type="OrthoDB" id="5957327at2759"/>
<dbReference type="GO" id="GO:0000707">
    <property type="term" value="P:meiotic DNA recombinase assembly"/>
    <property type="evidence" value="ECO:0007669"/>
    <property type="project" value="TreeGrafter"/>
</dbReference>
<dbReference type="PANTHER" id="PTHR46239">
    <property type="entry name" value="DNA REPAIR PROTEIN RAD51 HOMOLOG 3 RAD51C"/>
    <property type="match status" value="1"/>
</dbReference>
<gene>
    <name evidence="8" type="ORF">MGL_1235</name>
</gene>
<keyword evidence="3" id="KW-0227">DNA damage</keyword>
<feature type="compositionally biased region" description="Basic and acidic residues" evidence="7">
    <location>
        <begin position="191"/>
        <end position="208"/>
    </location>
</feature>
<dbReference type="PANTHER" id="PTHR46239:SF1">
    <property type="entry name" value="DNA REPAIR PROTEIN RAD51 HOMOLOG 3"/>
    <property type="match status" value="1"/>
</dbReference>
<evidence type="ECO:0000256" key="4">
    <source>
        <dbReference type="ARBA" id="ARBA00022840"/>
    </source>
</evidence>
<comment type="caution">
    <text evidence="8">The sequence shown here is derived from an EMBL/GenBank/DDBJ whole genome shotgun (WGS) entry which is preliminary data.</text>
</comment>
<feature type="region of interest" description="Disordered" evidence="7">
    <location>
        <begin position="188"/>
        <end position="208"/>
    </location>
</feature>
<evidence type="ECO:0000256" key="1">
    <source>
        <dbReference type="ARBA" id="ARBA00004123"/>
    </source>
</evidence>
<dbReference type="GeneID" id="5856272"/>
<dbReference type="AlphaFoldDB" id="A8PWV9"/>
<dbReference type="GO" id="GO:0005524">
    <property type="term" value="F:ATP binding"/>
    <property type="evidence" value="ECO:0007669"/>
    <property type="project" value="UniProtKB-KW"/>
</dbReference>
<protein>
    <recommendedName>
        <fullName evidence="10">DNA recombination and repair protein Rad51-like C-terminal domain-containing protein</fullName>
    </recommendedName>
</protein>
<dbReference type="KEGG" id="mgl:MGL_1235"/>
<evidence type="ECO:0000313" key="9">
    <source>
        <dbReference type="Proteomes" id="UP000008837"/>
    </source>
</evidence>
<dbReference type="GO" id="GO:0008821">
    <property type="term" value="F:crossover junction DNA endonuclease activity"/>
    <property type="evidence" value="ECO:0007669"/>
    <property type="project" value="TreeGrafter"/>
</dbReference>
<dbReference type="InterPro" id="IPR052093">
    <property type="entry name" value="HR_Repair_Mediator"/>
</dbReference>
<dbReference type="GO" id="GO:0007131">
    <property type="term" value="P:reciprocal meiotic recombination"/>
    <property type="evidence" value="ECO:0007669"/>
    <property type="project" value="TreeGrafter"/>
</dbReference>
<keyword evidence="9" id="KW-1185">Reference proteome</keyword>
<dbReference type="EMBL" id="AAYY01000003">
    <property type="protein sequence ID" value="EDP44753.1"/>
    <property type="molecule type" value="Genomic_DNA"/>
</dbReference>
<keyword evidence="4" id="KW-0067">ATP-binding</keyword>
<evidence type="ECO:0000256" key="5">
    <source>
        <dbReference type="ARBA" id="ARBA00023204"/>
    </source>
</evidence>
<proteinExistence type="predicted"/>
<reference evidence="8 9" key="1">
    <citation type="journal article" date="2007" name="Proc. Natl. Acad. Sci. U.S.A.">
        <title>Dandruff-associated Malassezia genomes reveal convergent and divergent virulence traits shared with plant and human fungal pathogens.</title>
        <authorList>
            <person name="Xu J."/>
            <person name="Saunders C.W."/>
            <person name="Hu P."/>
            <person name="Grant R.A."/>
            <person name="Boekhout T."/>
            <person name="Kuramae E.E."/>
            <person name="Kronstad J.W."/>
            <person name="Deangelis Y.M."/>
            <person name="Reeder N.L."/>
            <person name="Johnstone K.R."/>
            <person name="Leland M."/>
            <person name="Fieno A.M."/>
            <person name="Begley W.M."/>
            <person name="Sun Y."/>
            <person name="Lacey M.P."/>
            <person name="Chaudhary T."/>
            <person name="Keough T."/>
            <person name="Chu L."/>
            <person name="Sears R."/>
            <person name="Yuan B."/>
            <person name="Dawson T.L.Jr."/>
        </authorList>
    </citation>
    <scope>NUCLEOTIDE SEQUENCE [LARGE SCALE GENOMIC DNA]</scope>
    <source>
        <strain evidence="9">ATCC MYA-4612 / CBS 7966</strain>
    </source>
</reference>
<dbReference type="OMA" id="TIHEYMA"/>
<dbReference type="GO" id="GO:0005657">
    <property type="term" value="C:replication fork"/>
    <property type="evidence" value="ECO:0007669"/>
    <property type="project" value="TreeGrafter"/>
</dbReference>
<keyword evidence="5" id="KW-0234">DNA repair</keyword>
<name>A8PWV9_MALGO</name>
<keyword evidence="6" id="KW-0539">Nucleus</keyword>
<keyword evidence="2" id="KW-0547">Nucleotide-binding</keyword>
<evidence type="ECO:0008006" key="10">
    <source>
        <dbReference type="Google" id="ProtNLM"/>
    </source>
</evidence>
<dbReference type="SUPFAM" id="SSF52540">
    <property type="entry name" value="P-loop containing nucleoside triphosphate hydrolases"/>
    <property type="match status" value="1"/>
</dbReference>
<dbReference type="GO" id="GO:0000400">
    <property type="term" value="F:four-way junction DNA binding"/>
    <property type="evidence" value="ECO:0007669"/>
    <property type="project" value="TreeGrafter"/>
</dbReference>
<feature type="compositionally biased region" description="Pro residues" evidence="7">
    <location>
        <begin position="1"/>
        <end position="13"/>
    </location>
</feature>
<dbReference type="InterPro" id="IPR027417">
    <property type="entry name" value="P-loop_NTPase"/>
</dbReference>
<sequence length="476" mass="52705">MPLPPPSLPPPPRRPWDGPSTNGATPWAPLRAAADLWHSASQPAEDLGTWTPLSQMPVPTFPSATSAQSFHELDEYAMDSVEVESEATAVRDDVDPIRRAPLRVLCGIEALDDHAGRWKSGGAYAPLSQDSSPDERRRGFPIGSALEIVGPPGCGKTTWAVQMAILERLQHIVHSMHVFLHEYEADADERDVDKSTSEDQERLDGHDDNEPAFLLPGSEHMKAATLEEAISTDIEPWCGQVVLVDTEGSIQPWRVLSMTRHIVSEHHLDTVRAFAQVGVANLDAAMDRHHLQYALERAVLRGVHLVRCTTLAELLAFLNMAASTVLKVPGLPPRTSLLILDTLSFFTYAHALPLNATREQRKAREDAIQSILRALTTLRDSHIPESERLTVVVTMQMSSRRVADMDSVLLPSLMPASMPAMRSAMCDDTESVLGRSAWRFVLSYSDVRAHRALYAPWQPDTSFVRFQIKSHGLEQV</sequence>